<dbReference type="Proteomes" id="UP001107558">
    <property type="component" value="Chromosome 4"/>
</dbReference>
<dbReference type="Gene3D" id="2.40.128.20">
    <property type="match status" value="2"/>
</dbReference>
<dbReference type="SUPFAM" id="SSF50814">
    <property type="entry name" value="Lipocalins"/>
    <property type="match status" value="2"/>
</dbReference>
<gene>
    <name evidence="2" type="ORF">PVAND_015696</name>
</gene>
<protein>
    <submittedName>
        <fullName evidence="2">Uncharacterized protein</fullName>
    </submittedName>
</protein>
<keyword evidence="3" id="KW-1185">Reference proteome</keyword>
<dbReference type="EMBL" id="JADBJN010000004">
    <property type="protein sequence ID" value="KAG5667725.1"/>
    <property type="molecule type" value="Genomic_DNA"/>
</dbReference>
<reference evidence="2" key="1">
    <citation type="submission" date="2021-03" db="EMBL/GenBank/DDBJ databases">
        <title>Chromosome level genome of the anhydrobiotic midge Polypedilum vanderplanki.</title>
        <authorList>
            <person name="Yoshida Y."/>
            <person name="Kikawada T."/>
            <person name="Gusev O."/>
        </authorList>
    </citation>
    <scope>NUCLEOTIDE SEQUENCE</scope>
    <source>
        <strain evidence="2">NIAS01</strain>
        <tissue evidence="2">Whole body or cell culture</tissue>
    </source>
</reference>
<dbReference type="InterPro" id="IPR012674">
    <property type="entry name" value="Calycin"/>
</dbReference>
<accession>A0A9J6BDA8</accession>
<organism evidence="2 3">
    <name type="scientific">Polypedilum vanderplanki</name>
    <name type="common">Sleeping chironomid midge</name>
    <dbReference type="NCBI Taxonomy" id="319348"/>
    <lineage>
        <taxon>Eukaryota</taxon>
        <taxon>Metazoa</taxon>
        <taxon>Ecdysozoa</taxon>
        <taxon>Arthropoda</taxon>
        <taxon>Hexapoda</taxon>
        <taxon>Insecta</taxon>
        <taxon>Pterygota</taxon>
        <taxon>Neoptera</taxon>
        <taxon>Endopterygota</taxon>
        <taxon>Diptera</taxon>
        <taxon>Nematocera</taxon>
        <taxon>Chironomoidea</taxon>
        <taxon>Chironomidae</taxon>
        <taxon>Chironominae</taxon>
        <taxon>Polypedilum</taxon>
        <taxon>Polypedilum</taxon>
    </lineage>
</organism>
<proteinExistence type="predicted"/>
<keyword evidence="1" id="KW-0732">Signal</keyword>
<feature type="signal peptide" evidence="1">
    <location>
        <begin position="1"/>
        <end position="18"/>
    </location>
</feature>
<sequence>MFQKFSFLIILFCEFVIAQVPLPANGICPTFENCTDADIKNNSTNFGLAYLVSSVPYFFQADQKCTWYNFTEVSNSSILMEKYETDVETHKIRYSNGFLNKTSDRKVFLKYTDLELPMNFKVVHVTPEYWVVLACNDCGFFSKKGAGMYAYGMSRTPWPSCDLIGYNYLISSVPYFFQADQKCTWFNFTQSSNSTVFMDKYETDVETHKLRHSTGALDFSSSGKIFAKYTDLELPMNFKVVHVTPDYWIILACNDCGYFSKTGTGIYAYGMSRTPWPSCDVIEAINKKFEECGISKNYVKIENQDGCTKCR</sequence>
<name>A0A9J6BDA8_POLVA</name>
<evidence type="ECO:0000256" key="1">
    <source>
        <dbReference type="SAM" id="SignalP"/>
    </source>
</evidence>
<comment type="caution">
    <text evidence="2">The sequence shown here is derived from an EMBL/GenBank/DDBJ whole genome shotgun (WGS) entry which is preliminary data.</text>
</comment>
<evidence type="ECO:0000313" key="2">
    <source>
        <dbReference type="EMBL" id="KAG5667725.1"/>
    </source>
</evidence>
<evidence type="ECO:0000313" key="3">
    <source>
        <dbReference type="Proteomes" id="UP001107558"/>
    </source>
</evidence>
<dbReference type="AlphaFoldDB" id="A0A9J6BDA8"/>
<feature type="chain" id="PRO_5039902978" evidence="1">
    <location>
        <begin position="19"/>
        <end position="311"/>
    </location>
</feature>